<dbReference type="GO" id="GO:0008738">
    <property type="term" value="F:L-fuculose-phosphate aldolase activity"/>
    <property type="evidence" value="ECO:0007669"/>
    <property type="project" value="UniProtKB-EC"/>
</dbReference>
<dbReference type="Pfam" id="PF00596">
    <property type="entry name" value="Aldolase_II"/>
    <property type="match status" value="1"/>
</dbReference>
<dbReference type="SMART" id="SM01007">
    <property type="entry name" value="Aldolase_II"/>
    <property type="match status" value="1"/>
</dbReference>
<evidence type="ECO:0000256" key="2">
    <source>
        <dbReference type="ARBA" id="ARBA00023239"/>
    </source>
</evidence>
<dbReference type="EMBL" id="CP116507">
    <property type="protein sequence ID" value="WCG22249.1"/>
    <property type="molecule type" value="Genomic_DNA"/>
</dbReference>
<feature type="domain" description="Class II aldolase/adducin N-terminal" evidence="3">
    <location>
        <begin position="8"/>
        <end position="184"/>
    </location>
</feature>
<dbReference type="PANTHER" id="PTHR22789:SF0">
    <property type="entry name" value="3-OXO-TETRONATE 4-PHOSPHATE DECARBOXYLASE-RELATED"/>
    <property type="match status" value="1"/>
</dbReference>
<sequence>MKYRDERQEMVTFGKKMMEERLTTGTGGNLSLFIPEDDCFLISPSGVPYHETELEDIVVVDLDGKVIDGKRKPSSEIAMHQIFYQNNPAIRAVVHTHSEYATTFACLRESIQPLHYIIASVGEEIRCSGYETYGTEALAKEAYRTMQNDTGILLANHGVLSVGESLSEAFSIAKDIEFVAKLYYRARAIGKPVMLSTAEIEETMKKFGTYGQG</sequence>
<dbReference type="Proteomes" id="UP001179600">
    <property type="component" value="Chromosome"/>
</dbReference>
<keyword evidence="1" id="KW-0479">Metal-binding</keyword>
<dbReference type="AlphaFoldDB" id="A0AAF0BFR5"/>
<protein>
    <submittedName>
        <fullName evidence="4">L-fuculose-phosphate aldolase</fullName>
        <ecNumber evidence="4">4.1.2.17</ecNumber>
    </submittedName>
</protein>
<dbReference type="RefSeq" id="WP_272163167.1">
    <property type="nucleotide sequence ID" value="NZ_CP116507.1"/>
</dbReference>
<dbReference type="InterPro" id="IPR001303">
    <property type="entry name" value="Aldolase_II/adducin_N"/>
</dbReference>
<dbReference type="NCBIfam" id="NF005302">
    <property type="entry name" value="PRK06833.1"/>
    <property type="match status" value="1"/>
</dbReference>
<dbReference type="GO" id="GO:0005829">
    <property type="term" value="C:cytosol"/>
    <property type="evidence" value="ECO:0007669"/>
    <property type="project" value="TreeGrafter"/>
</dbReference>
<proteinExistence type="predicted"/>
<evidence type="ECO:0000256" key="1">
    <source>
        <dbReference type="ARBA" id="ARBA00022723"/>
    </source>
</evidence>
<dbReference type="InterPro" id="IPR036409">
    <property type="entry name" value="Aldolase_II/adducin_N_sf"/>
</dbReference>
<name>A0AAF0BFR5_9ENTE</name>
<evidence type="ECO:0000313" key="5">
    <source>
        <dbReference type="Proteomes" id="UP001179600"/>
    </source>
</evidence>
<dbReference type="Gene3D" id="3.40.225.10">
    <property type="entry name" value="Class II aldolase/adducin N-terminal domain"/>
    <property type="match status" value="1"/>
</dbReference>
<dbReference type="SUPFAM" id="SSF53639">
    <property type="entry name" value="AraD/HMP-PK domain-like"/>
    <property type="match status" value="1"/>
</dbReference>
<dbReference type="GO" id="GO:0019323">
    <property type="term" value="P:pentose catabolic process"/>
    <property type="evidence" value="ECO:0007669"/>
    <property type="project" value="TreeGrafter"/>
</dbReference>
<keyword evidence="2 4" id="KW-0456">Lyase</keyword>
<gene>
    <name evidence="4" type="ORF">PML95_07555</name>
</gene>
<organism evidence="4 5">
    <name type="scientific">Vagococcus lutrae</name>
    <dbReference type="NCBI Taxonomy" id="81947"/>
    <lineage>
        <taxon>Bacteria</taxon>
        <taxon>Bacillati</taxon>
        <taxon>Bacillota</taxon>
        <taxon>Bacilli</taxon>
        <taxon>Lactobacillales</taxon>
        <taxon>Enterococcaceae</taxon>
        <taxon>Vagococcus</taxon>
    </lineage>
</organism>
<evidence type="ECO:0000313" key="4">
    <source>
        <dbReference type="EMBL" id="WCG22249.1"/>
    </source>
</evidence>
<dbReference type="GO" id="GO:0046872">
    <property type="term" value="F:metal ion binding"/>
    <property type="evidence" value="ECO:0007669"/>
    <property type="project" value="UniProtKB-KW"/>
</dbReference>
<dbReference type="PANTHER" id="PTHR22789">
    <property type="entry name" value="FUCULOSE PHOSPHATE ALDOLASE"/>
    <property type="match status" value="1"/>
</dbReference>
<accession>A0AAF0BFR5</accession>
<evidence type="ECO:0000259" key="3">
    <source>
        <dbReference type="SMART" id="SM01007"/>
    </source>
</evidence>
<reference evidence="4" key="1">
    <citation type="submission" date="2023-01" db="EMBL/GenBank/DDBJ databases">
        <title>Oxazolidinone resistance genes in florfenicol resistant enterococci from beef cattle and veal calves at slaughter.</title>
        <authorList>
            <person name="Biggel M."/>
        </authorList>
    </citation>
    <scope>NUCLEOTIDE SEQUENCE</scope>
    <source>
        <strain evidence="4">K204-1</strain>
    </source>
</reference>
<dbReference type="EC" id="4.1.2.17" evidence="4"/>
<dbReference type="InterPro" id="IPR050197">
    <property type="entry name" value="Aldolase_class_II_sugar_metab"/>
</dbReference>